<organism evidence="10 11">
    <name type="scientific">Mycetomoellerius zeteki</name>
    <dbReference type="NCBI Taxonomy" id="64791"/>
    <lineage>
        <taxon>Eukaryota</taxon>
        <taxon>Metazoa</taxon>
        <taxon>Ecdysozoa</taxon>
        <taxon>Arthropoda</taxon>
        <taxon>Hexapoda</taxon>
        <taxon>Insecta</taxon>
        <taxon>Pterygota</taxon>
        <taxon>Neoptera</taxon>
        <taxon>Endopterygota</taxon>
        <taxon>Hymenoptera</taxon>
        <taxon>Apocrita</taxon>
        <taxon>Aculeata</taxon>
        <taxon>Formicoidea</taxon>
        <taxon>Formicidae</taxon>
        <taxon>Myrmicinae</taxon>
        <taxon>Mycetomoellerius</taxon>
    </lineage>
</organism>
<keyword evidence="11" id="KW-1185">Reference proteome</keyword>
<feature type="transmembrane region" description="Helical" evidence="8">
    <location>
        <begin position="133"/>
        <end position="156"/>
    </location>
</feature>
<feature type="domain" description="Letm1 RBD" evidence="9">
    <location>
        <begin position="177"/>
        <end position="358"/>
    </location>
</feature>
<evidence type="ECO:0000313" key="10">
    <source>
        <dbReference type="EMBL" id="KYQ57542.1"/>
    </source>
</evidence>
<dbReference type="EMBL" id="KQ982335">
    <property type="protein sequence ID" value="KYQ57542.1"/>
    <property type="molecule type" value="Genomic_DNA"/>
</dbReference>
<gene>
    <name evidence="10" type="ORF">ALC60_03504</name>
</gene>
<evidence type="ECO:0000256" key="1">
    <source>
        <dbReference type="ARBA" id="ARBA00004434"/>
    </source>
</evidence>
<dbReference type="GO" id="GO:0005743">
    <property type="term" value="C:mitochondrial inner membrane"/>
    <property type="evidence" value="ECO:0007669"/>
    <property type="project" value="UniProtKB-SubCell"/>
</dbReference>
<dbReference type="Proteomes" id="UP000075809">
    <property type="component" value="Unassembled WGS sequence"/>
</dbReference>
<dbReference type="InterPro" id="IPR033122">
    <property type="entry name" value="LETM1-like_RBD"/>
</dbReference>
<protein>
    <submittedName>
        <fullName evidence="10">LETM1 domain-containing protein 1</fullName>
    </submittedName>
</protein>
<evidence type="ECO:0000256" key="8">
    <source>
        <dbReference type="SAM" id="Phobius"/>
    </source>
</evidence>
<dbReference type="GO" id="GO:0043022">
    <property type="term" value="F:ribosome binding"/>
    <property type="evidence" value="ECO:0007669"/>
    <property type="project" value="InterPro"/>
</dbReference>
<dbReference type="InterPro" id="IPR044202">
    <property type="entry name" value="LETM1/MDM38-like"/>
</dbReference>
<dbReference type="PROSITE" id="PS51758">
    <property type="entry name" value="LETM1_RBD"/>
    <property type="match status" value="1"/>
</dbReference>
<keyword evidence="6 8" id="KW-0472">Membrane</keyword>
<sequence>MYKIISRTFVREGVNKLELLKRNPIFHNVTLFSQRSLVKVDGETEKSKKVANLKWYWFGRYINYIKNYEHTLERKFPRTMQMYRVFSVGTRDVYTDLKSFVTAIKKQGSNGVNSLTREQLQLMHTMPRDLRKLLPLFLLSAAPFTNYIIFPLALYFPRYLLTSHYWTLQQKLEFMLFDHKARLKHNRPLLRCMQMELKSIKDETLKIKWRDVIACLGSGTHPTTNNIITCSKLFLGSPYSLNNLKRKHLKELLAIHGMSLWRPFKRKRLTERGMLILRMDRAIIREGGIKEMSNEAMRWALSFRGVNPANMSIESMRSWLDQWLIVSASVDQNNLSLLLHSPILLAYNHSTNWTLIYS</sequence>
<evidence type="ECO:0000256" key="4">
    <source>
        <dbReference type="ARBA" id="ARBA00022989"/>
    </source>
</evidence>
<name>A0A151XAY0_9HYME</name>
<evidence type="ECO:0000259" key="9">
    <source>
        <dbReference type="PROSITE" id="PS51758"/>
    </source>
</evidence>
<evidence type="ECO:0000256" key="5">
    <source>
        <dbReference type="ARBA" id="ARBA00023128"/>
    </source>
</evidence>
<dbReference type="KEGG" id="mzt:108720704"/>
<evidence type="ECO:0000313" key="11">
    <source>
        <dbReference type="Proteomes" id="UP000075809"/>
    </source>
</evidence>
<evidence type="ECO:0000256" key="7">
    <source>
        <dbReference type="PROSITE-ProRule" id="PRU01094"/>
    </source>
</evidence>
<keyword evidence="2 8" id="KW-0812">Transmembrane</keyword>
<evidence type="ECO:0000256" key="2">
    <source>
        <dbReference type="ARBA" id="ARBA00022692"/>
    </source>
</evidence>
<dbReference type="GO" id="GO:0030003">
    <property type="term" value="P:intracellular monoatomic cation homeostasis"/>
    <property type="evidence" value="ECO:0007669"/>
    <property type="project" value="TreeGrafter"/>
</dbReference>
<evidence type="ECO:0000256" key="3">
    <source>
        <dbReference type="ARBA" id="ARBA00022792"/>
    </source>
</evidence>
<keyword evidence="4 8" id="KW-1133">Transmembrane helix</keyword>
<dbReference type="AlphaFoldDB" id="A0A151XAY0"/>
<dbReference type="PANTHER" id="PTHR14009">
    <property type="entry name" value="LEUCINE ZIPPER-EF-HAND CONTAINING TRANSMEMBRANE PROTEIN"/>
    <property type="match status" value="1"/>
</dbReference>
<keyword evidence="5 7" id="KW-0496">Mitochondrion</keyword>
<evidence type="ECO:0000256" key="6">
    <source>
        <dbReference type="ARBA" id="ARBA00023136"/>
    </source>
</evidence>
<dbReference type="Pfam" id="PF07766">
    <property type="entry name" value="LETM1_RBD"/>
    <property type="match status" value="1"/>
</dbReference>
<dbReference type="OrthoDB" id="73691at2759"/>
<reference evidence="10 11" key="1">
    <citation type="submission" date="2015-09" db="EMBL/GenBank/DDBJ databases">
        <title>Trachymyrmex zeteki WGS genome.</title>
        <authorList>
            <person name="Nygaard S."/>
            <person name="Hu H."/>
            <person name="Boomsma J."/>
            <person name="Zhang G."/>
        </authorList>
    </citation>
    <scope>NUCLEOTIDE SEQUENCE [LARGE SCALE GENOMIC DNA]</scope>
    <source>
        <strain evidence="10">Tzet28-1</strain>
        <tissue evidence="10">Whole body</tissue>
    </source>
</reference>
<proteinExistence type="predicted"/>
<keyword evidence="3" id="KW-0999">Mitochondrion inner membrane</keyword>
<comment type="subcellular location">
    <subcellularLocation>
        <location evidence="1">Mitochondrion inner membrane</location>
        <topology evidence="1">Single-pass membrane protein</topology>
    </subcellularLocation>
</comment>
<accession>A0A151XAY0</accession>
<dbReference type="PANTHER" id="PTHR14009:SF13">
    <property type="entry name" value="LETM1 DOMAIN-CONTAINING PROTEIN 1"/>
    <property type="match status" value="1"/>
</dbReference>